<feature type="domain" description="Peptidase C51" evidence="3">
    <location>
        <begin position="82"/>
        <end position="145"/>
    </location>
</feature>
<evidence type="ECO:0000256" key="1">
    <source>
        <dbReference type="SAM" id="MobiDB-lite"/>
    </source>
</evidence>
<dbReference type="RefSeq" id="WP_171675189.1">
    <property type="nucleotide sequence ID" value="NZ_BAAAGT010000004.1"/>
</dbReference>
<keyword evidence="6" id="KW-1185">Reference proteome</keyword>
<dbReference type="InterPro" id="IPR038765">
    <property type="entry name" value="Papain-like_cys_pep_sf"/>
</dbReference>
<proteinExistence type="predicted"/>
<protein>
    <recommendedName>
        <fullName evidence="3">Peptidase C51 domain-containing protein</fullName>
    </recommendedName>
</protein>
<evidence type="ECO:0000256" key="2">
    <source>
        <dbReference type="SAM" id="SignalP"/>
    </source>
</evidence>
<evidence type="ECO:0000313" key="7">
    <source>
        <dbReference type="Proteomes" id="UP000553957"/>
    </source>
</evidence>
<dbReference type="EMBL" id="JABJRC010000005">
    <property type="protein sequence ID" value="NOL42689.1"/>
    <property type="molecule type" value="Genomic_DNA"/>
</dbReference>
<dbReference type="Proteomes" id="UP000553957">
    <property type="component" value="Unassembled WGS sequence"/>
</dbReference>
<evidence type="ECO:0000313" key="5">
    <source>
        <dbReference type="EMBL" id="NOL42689.1"/>
    </source>
</evidence>
<comment type="caution">
    <text evidence="5">The sequence shown here is derived from an EMBL/GenBank/DDBJ whole genome shotgun (WGS) entry which is preliminary data.</text>
</comment>
<dbReference type="InterPro" id="IPR007921">
    <property type="entry name" value="CHAP_dom"/>
</dbReference>
<reference evidence="5 6" key="1">
    <citation type="submission" date="2020-05" db="EMBL/GenBank/DDBJ databases">
        <title>Genome sequence of Kribbella sandramycini ATCC 39419.</title>
        <authorList>
            <person name="Maclea K.S."/>
            <person name="Fair J.L."/>
        </authorList>
    </citation>
    <scope>NUCLEOTIDE SEQUENCE [LARGE SCALE GENOMIC DNA]</scope>
    <source>
        <strain evidence="5 6">ATCC 39419</strain>
    </source>
</reference>
<dbReference type="Proteomes" id="UP000534306">
    <property type="component" value="Unassembled WGS sequence"/>
</dbReference>
<dbReference type="EMBL" id="JACHKF010000001">
    <property type="protein sequence ID" value="MBB6566659.1"/>
    <property type="molecule type" value="Genomic_DNA"/>
</dbReference>
<name>A0A7Y4L1Q5_9ACTN</name>
<reference evidence="4 7" key="2">
    <citation type="submission" date="2020-08" db="EMBL/GenBank/DDBJ databases">
        <title>Sequencing the genomes of 1000 actinobacteria strains.</title>
        <authorList>
            <person name="Klenk H.-P."/>
        </authorList>
    </citation>
    <scope>NUCLEOTIDE SEQUENCE [LARGE SCALE GENOMIC DNA]</scope>
    <source>
        <strain evidence="4 7">DSM 15626</strain>
    </source>
</reference>
<feature type="signal peptide" evidence="2">
    <location>
        <begin position="1"/>
        <end position="25"/>
    </location>
</feature>
<accession>A0A7Y4L1Q5</accession>
<feature type="chain" id="PRO_5036217723" description="Peptidase C51 domain-containing protein" evidence="2">
    <location>
        <begin position="26"/>
        <end position="194"/>
    </location>
</feature>
<dbReference type="SUPFAM" id="SSF54001">
    <property type="entry name" value="Cysteine proteinases"/>
    <property type="match status" value="1"/>
</dbReference>
<dbReference type="Pfam" id="PF05257">
    <property type="entry name" value="CHAP"/>
    <property type="match status" value="1"/>
</dbReference>
<organism evidence="5 6">
    <name type="scientific">Kribbella sandramycini</name>
    <dbReference type="NCBI Taxonomy" id="60450"/>
    <lineage>
        <taxon>Bacteria</taxon>
        <taxon>Bacillati</taxon>
        <taxon>Actinomycetota</taxon>
        <taxon>Actinomycetes</taxon>
        <taxon>Propionibacteriales</taxon>
        <taxon>Kribbellaceae</taxon>
        <taxon>Kribbella</taxon>
    </lineage>
</organism>
<evidence type="ECO:0000259" key="3">
    <source>
        <dbReference type="Pfam" id="PF05257"/>
    </source>
</evidence>
<dbReference type="AlphaFoldDB" id="A0A7Y4L1Q5"/>
<feature type="region of interest" description="Disordered" evidence="1">
    <location>
        <begin position="42"/>
        <end position="63"/>
    </location>
</feature>
<evidence type="ECO:0000313" key="4">
    <source>
        <dbReference type="EMBL" id="MBB6566659.1"/>
    </source>
</evidence>
<gene>
    <name evidence="4" type="ORF">HNR71_002296</name>
    <name evidence="5" type="ORF">HPO96_20800</name>
</gene>
<dbReference type="Gene3D" id="3.90.1720.10">
    <property type="entry name" value="endopeptidase domain like (from Nostoc punctiforme)"/>
    <property type="match status" value="1"/>
</dbReference>
<sequence>MIVKLTLAGALLASGLGLVAPLAIAAHSSSGDICIATPTEEVPPDCDTTTPPPPLPAGTDAGSLPGADAAVGRALRLVGGHGYYQLCARLAANIWGRPRSGYYSAAVQWRHMVETGQARRGDRSPPVGALLFWDTGGVFGHVAVYIGGGQIVSNDIGDSVAGEGGVYQVPFERIESQWGSRYLGWSPPIYSTLE</sequence>
<keyword evidence="2" id="KW-0732">Signal</keyword>
<evidence type="ECO:0000313" key="6">
    <source>
        <dbReference type="Proteomes" id="UP000534306"/>
    </source>
</evidence>